<dbReference type="Proteomes" id="UP000011976">
    <property type="component" value="Unassembled WGS sequence"/>
</dbReference>
<feature type="region of interest" description="Disordered" evidence="1">
    <location>
        <begin position="415"/>
        <end position="501"/>
    </location>
</feature>
<evidence type="ECO:0000313" key="2">
    <source>
        <dbReference type="EMBL" id="GAC73991.1"/>
    </source>
</evidence>
<feature type="region of interest" description="Disordered" evidence="1">
    <location>
        <begin position="701"/>
        <end position="758"/>
    </location>
</feature>
<dbReference type="EMBL" id="DF196775">
    <property type="protein sequence ID" value="GAC73991.1"/>
    <property type="molecule type" value="Genomic_DNA"/>
</dbReference>
<dbReference type="AlphaFoldDB" id="M9LPF0"/>
<feature type="compositionally biased region" description="Low complexity" evidence="1">
    <location>
        <begin position="40"/>
        <end position="49"/>
    </location>
</feature>
<feature type="region of interest" description="Disordered" evidence="1">
    <location>
        <begin position="262"/>
        <end position="289"/>
    </location>
</feature>
<dbReference type="OrthoDB" id="2333993at2759"/>
<feature type="compositionally biased region" description="Polar residues" evidence="1">
    <location>
        <begin position="67"/>
        <end position="80"/>
    </location>
</feature>
<gene>
    <name evidence="2" type="ORF">PANT_9c00398</name>
</gene>
<protein>
    <submittedName>
        <fullName evidence="2">Uncharacterized protein</fullName>
    </submittedName>
</protein>
<sequence length="758" mass="81317">MRSNAHTLAIGLAVRHSALSDAPGWPSPSDSKKARKRSMRASALASALSPHRHHHPRHPKPQRLTRHTTPYCTELHSTANRAHHLPPTIRSSDRSSQPVNTLPRHPPPYPSFAALALGLPSQAACKLPPTAYGQHRCSLRCVEPAQAGLAVSSQSTSPYLAAAPAGLFASSSQPTAAFDPASQPDAQHQHLQLQHHHQQHQQHQQGFVAADAFQHSVARSFSPAVQDPSTSTHDAAVFRVPALARSASVDYSYSYQQQLPPHIHAQQQHPQQQQQQHAPPPHSVPYHPHIYASTSYASLTGSTPAPAPFGQDLTALPYTHSPDLAMLPNNNGMNMMRYGSFGLPVDDMTRAGSSSGGTPGPMTQQDIDNLLAMSRAQAGNNGDASAFPCTYCDKVYTGKHARSIWRRHLQDKHNIPLSAQPRRTRWDGDANRPKNAEERRARMLESKRRWARKKRLQEKQAAQGGKSGASNTPNPDDSDAEEGDDGDGDDGVDADVSNILDKHKISPYRRLSYSAAPRSPVASPTHLTFGAPAAKAAAGAVVGVKLPPLVSTPVRQPADEERTRLEALPPLLGATPFSGLGYSARRRAVGRPSPSRHDDQFSSPQHLNLTESLGLAPHSISRTSSFASAYAGSLGLTPSVAHMAGLGSTPFHSGLGGLAGLGGFTPMSAKFWPDSARKSAHRAALGRASARPKEADIFDAGFKGKDAAPSSDSFDEDDAMGPGAIDTPSKPAAARMMPKQRKRKDAETRSPLKAIRLN</sequence>
<proteinExistence type="predicted"/>
<reference evidence="3" key="1">
    <citation type="journal article" date="2013" name="Genome Announc.">
        <title>Genome sequence of the basidiomycetous yeast Pseudozyma antarctica T-34, a producer of the glycolipid biosurfactants mannosylerythritol lipids.</title>
        <authorList>
            <person name="Morita T."/>
            <person name="Koike H."/>
            <person name="Koyama Y."/>
            <person name="Hagiwara H."/>
            <person name="Ito E."/>
            <person name="Fukuoka T."/>
            <person name="Imura T."/>
            <person name="Machida M."/>
            <person name="Kitamoto D."/>
        </authorList>
    </citation>
    <scope>NUCLEOTIDE SEQUENCE [LARGE SCALE GENOMIC DNA]</scope>
    <source>
        <strain evidence="3">T-34</strain>
    </source>
</reference>
<feature type="region of interest" description="Disordered" evidence="1">
    <location>
        <begin position="172"/>
        <end position="204"/>
    </location>
</feature>
<feature type="compositionally biased region" description="Basic residues" evidence="1">
    <location>
        <begin position="50"/>
        <end position="66"/>
    </location>
</feature>
<dbReference type="STRING" id="1151754.M9LPF0"/>
<name>M9LPF0_PSEA3</name>
<feature type="compositionally biased region" description="Low complexity" evidence="1">
    <location>
        <begin position="262"/>
        <end position="277"/>
    </location>
</feature>
<accession>M9LPF0</accession>
<feature type="compositionally biased region" description="Basic and acidic residues" evidence="1">
    <location>
        <begin position="424"/>
        <end position="448"/>
    </location>
</feature>
<feature type="compositionally biased region" description="Acidic residues" evidence="1">
    <location>
        <begin position="476"/>
        <end position="493"/>
    </location>
</feature>
<organism evidence="2 3">
    <name type="scientific">Pseudozyma antarctica (strain T-34)</name>
    <name type="common">Yeast</name>
    <name type="synonym">Candida antarctica</name>
    <dbReference type="NCBI Taxonomy" id="1151754"/>
    <lineage>
        <taxon>Eukaryota</taxon>
        <taxon>Fungi</taxon>
        <taxon>Dikarya</taxon>
        <taxon>Basidiomycota</taxon>
        <taxon>Ustilaginomycotina</taxon>
        <taxon>Ustilaginomycetes</taxon>
        <taxon>Ustilaginales</taxon>
        <taxon>Ustilaginaceae</taxon>
        <taxon>Moesziomyces</taxon>
    </lineage>
</organism>
<evidence type="ECO:0000313" key="3">
    <source>
        <dbReference type="Proteomes" id="UP000011976"/>
    </source>
</evidence>
<evidence type="ECO:0000256" key="1">
    <source>
        <dbReference type="SAM" id="MobiDB-lite"/>
    </source>
</evidence>
<feature type="region of interest" description="Disordered" evidence="1">
    <location>
        <begin position="19"/>
        <end position="106"/>
    </location>
</feature>